<dbReference type="AlphaFoldDB" id="A0A419F1F0"/>
<keyword evidence="5" id="KW-0479">Metal-binding</keyword>
<dbReference type="Proteomes" id="UP000285961">
    <property type="component" value="Unassembled WGS sequence"/>
</dbReference>
<dbReference type="SFLD" id="SFLDS00029">
    <property type="entry name" value="Radical_SAM"/>
    <property type="match status" value="1"/>
</dbReference>
<dbReference type="CDD" id="cd01335">
    <property type="entry name" value="Radical_SAM"/>
    <property type="match status" value="1"/>
</dbReference>
<feature type="domain" description="B12-binding" evidence="8">
    <location>
        <begin position="1"/>
        <end position="137"/>
    </location>
</feature>
<evidence type="ECO:0000256" key="4">
    <source>
        <dbReference type="ARBA" id="ARBA00022691"/>
    </source>
</evidence>
<dbReference type="SUPFAM" id="SSF102114">
    <property type="entry name" value="Radical SAM enzymes"/>
    <property type="match status" value="1"/>
</dbReference>
<dbReference type="InterPro" id="IPR023404">
    <property type="entry name" value="rSAM_horseshoe"/>
</dbReference>
<dbReference type="GO" id="GO:0031419">
    <property type="term" value="F:cobalamin binding"/>
    <property type="evidence" value="ECO:0007669"/>
    <property type="project" value="InterPro"/>
</dbReference>
<keyword evidence="7" id="KW-0411">Iron-sulfur</keyword>
<dbReference type="PANTHER" id="PTHR43409:SF7">
    <property type="entry name" value="BLL1977 PROTEIN"/>
    <property type="match status" value="1"/>
</dbReference>
<dbReference type="Pfam" id="PF04055">
    <property type="entry name" value="Radical_SAM"/>
    <property type="match status" value="1"/>
</dbReference>
<comment type="cofactor">
    <cofactor evidence="1">
        <name>[4Fe-4S] cluster</name>
        <dbReference type="ChEBI" id="CHEBI:49883"/>
    </cofactor>
</comment>
<dbReference type="GO" id="GO:0046872">
    <property type="term" value="F:metal ion binding"/>
    <property type="evidence" value="ECO:0007669"/>
    <property type="project" value="UniProtKB-KW"/>
</dbReference>
<gene>
    <name evidence="10" type="ORF">C4532_06795</name>
</gene>
<dbReference type="GO" id="GO:0003824">
    <property type="term" value="F:catalytic activity"/>
    <property type="evidence" value="ECO:0007669"/>
    <property type="project" value="InterPro"/>
</dbReference>
<dbReference type="SUPFAM" id="SSF52242">
    <property type="entry name" value="Cobalamin (vitamin B12)-binding domain"/>
    <property type="match status" value="1"/>
</dbReference>
<dbReference type="PROSITE" id="PS51257">
    <property type="entry name" value="PROKAR_LIPOPROTEIN"/>
    <property type="match status" value="1"/>
</dbReference>
<dbReference type="InterPro" id="IPR006158">
    <property type="entry name" value="Cobalamin-bd"/>
</dbReference>
<evidence type="ECO:0000256" key="5">
    <source>
        <dbReference type="ARBA" id="ARBA00022723"/>
    </source>
</evidence>
<dbReference type="CDD" id="cd02068">
    <property type="entry name" value="radical_SAM_B12_BD"/>
    <property type="match status" value="1"/>
</dbReference>
<keyword evidence="6" id="KW-0408">Iron</keyword>
<evidence type="ECO:0000259" key="9">
    <source>
        <dbReference type="PROSITE" id="PS51918"/>
    </source>
</evidence>
<dbReference type="SMART" id="SM00729">
    <property type="entry name" value="Elp3"/>
    <property type="match status" value="1"/>
</dbReference>
<accession>A0A419F1F0</accession>
<dbReference type="Gene3D" id="3.40.50.280">
    <property type="entry name" value="Cobalamin-binding domain"/>
    <property type="match status" value="1"/>
</dbReference>
<evidence type="ECO:0000256" key="3">
    <source>
        <dbReference type="ARBA" id="ARBA00022679"/>
    </source>
</evidence>
<evidence type="ECO:0000313" key="10">
    <source>
        <dbReference type="EMBL" id="RJP71978.1"/>
    </source>
</evidence>
<evidence type="ECO:0000313" key="11">
    <source>
        <dbReference type="Proteomes" id="UP000285961"/>
    </source>
</evidence>
<evidence type="ECO:0000256" key="1">
    <source>
        <dbReference type="ARBA" id="ARBA00001966"/>
    </source>
</evidence>
<proteinExistence type="predicted"/>
<reference evidence="10 11" key="1">
    <citation type="journal article" date="2017" name="ISME J.">
        <title>Energy and carbon metabolisms in a deep terrestrial subsurface fluid microbial community.</title>
        <authorList>
            <person name="Momper L."/>
            <person name="Jungbluth S.P."/>
            <person name="Lee M.D."/>
            <person name="Amend J.P."/>
        </authorList>
    </citation>
    <scope>NUCLEOTIDE SEQUENCE [LARGE SCALE GENOMIC DNA]</scope>
    <source>
        <strain evidence="10">SURF_17</strain>
    </source>
</reference>
<protein>
    <submittedName>
        <fullName evidence="10">Radical SAM protein</fullName>
    </submittedName>
</protein>
<dbReference type="InterPro" id="IPR006638">
    <property type="entry name" value="Elp3/MiaA/NifB-like_rSAM"/>
</dbReference>
<evidence type="ECO:0000256" key="7">
    <source>
        <dbReference type="ARBA" id="ARBA00023014"/>
    </source>
</evidence>
<dbReference type="InterPro" id="IPR007197">
    <property type="entry name" value="rSAM"/>
</dbReference>
<dbReference type="PROSITE" id="PS51332">
    <property type="entry name" value="B12_BINDING"/>
    <property type="match status" value="1"/>
</dbReference>
<evidence type="ECO:0000259" key="8">
    <source>
        <dbReference type="PROSITE" id="PS51332"/>
    </source>
</evidence>
<keyword evidence="2" id="KW-0489">Methyltransferase</keyword>
<name>A0A419F1F0_9BACT</name>
<feature type="domain" description="Radical SAM core" evidence="9">
    <location>
        <begin position="179"/>
        <end position="417"/>
    </location>
</feature>
<dbReference type="PROSITE" id="PS51918">
    <property type="entry name" value="RADICAL_SAM"/>
    <property type="match status" value="1"/>
</dbReference>
<dbReference type="EMBL" id="QZKI01000052">
    <property type="protein sequence ID" value="RJP71978.1"/>
    <property type="molecule type" value="Genomic_DNA"/>
</dbReference>
<dbReference type="InterPro" id="IPR036724">
    <property type="entry name" value="Cobalamin-bd_sf"/>
</dbReference>
<keyword evidence="4" id="KW-0949">S-adenosyl-L-methionine</keyword>
<dbReference type="GO" id="GO:0051539">
    <property type="term" value="F:4 iron, 4 sulfur cluster binding"/>
    <property type="evidence" value="ECO:0007669"/>
    <property type="project" value="UniProtKB-KW"/>
</dbReference>
<dbReference type="Pfam" id="PF02310">
    <property type="entry name" value="B12-binding"/>
    <property type="match status" value="1"/>
</dbReference>
<keyword evidence="3" id="KW-0808">Transferase</keyword>
<sequence>MKVLFIYPNLNAQVGFNYGVAFLSACLRQAGHSTALLNINDQVGFGFDLKRVRGEVEAFRPDLIGFSVVTNQYRAARDIARDIKGYCTIPIVCGGIHPTLDPEGVLREECFDYVCGGEGERAIVELADAIERNAPATEIENIWSKSNGTVIRNRVRPFVPLESLPRKDYSIFDFQKMIDVKDGWVGIMTSRGCPFNCSYCFNHRLRELYQHDLGCPASRLNYIRHHPVNEVIEEIGMLLASYRNITTIIFDDDLFTLNKEYLRDFCEEYRKRVAIPFVCNAHVKAFDEEVAAYLKDAGCRIVKFGLESGSERVRREILNRRMSNDDIAEAFALAERHGFHTSAFVMLGFPHETISDVYETIDLLARIKPGRFRWSLFFPYPNTRAYDIAHEGGFLDFRKLEELTNFTDESALDFGPDHNVFLRRLKITFPWHVNARAGFSCSELFDRLIEHVDKIDPEDWPAAEKLMLGLDENISGALILSRERHYSYKYNLFTAVRSY</sequence>
<dbReference type="SFLD" id="SFLDG01123">
    <property type="entry name" value="methyltransferase_(Class_B)"/>
    <property type="match status" value="1"/>
</dbReference>
<dbReference type="SFLD" id="SFLDG01082">
    <property type="entry name" value="B12-binding_domain_containing"/>
    <property type="match status" value="1"/>
</dbReference>
<dbReference type="Gene3D" id="3.80.30.20">
    <property type="entry name" value="tm_1862 like domain"/>
    <property type="match status" value="1"/>
</dbReference>
<organism evidence="10 11">
    <name type="scientific">Candidatus Abyssobacteria bacterium SURF_17</name>
    <dbReference type="NCBI Taxonomy" id="2093361"/>
    <lineage>
        <taxon>Bacteria</taxon>
        <taxon>Pseudomonadati</taxon>
        <taxon>Candidatus Hydrogenedentota</taxon>
        <taxon>Candidatus Abyssobacteria</taxon>
    </lineage>
</organism>
<dbReference type="InterPro" id="IPR058240">
    <property type="entry name" value="rSAM_sf"/>
</dbReference>
<dbReference type="PANTHER" id="PTHR43409">
    <property type="entry name" value="ANAEROBIC MAGNESIUM-PROTOPORPHYRIN IX MONOMETHYL ESTER CYCLASE-RELATED"/>
    <property type="match status" value="1"/>
</dbReference>
<dbReference type="InterPro" id="IPR051198">
    <property type="entry name" value="BchE-like"/>
</dbReference>
<dbReference type="InterPro" id="IPR034466">
    <property type="entry name" value="Methyltransferase_Class_B"/>
</dbReference>
<comment type="caution">
    <text evidence="10">The sequence shown here is derived from an EMBL/GenBank/DDBJ whole genome shotgun (WGS) entry which is preliminary data.</text>
</comment>
<evidence type="ECO:0000256" key="2">
    <source>
        <dbReference type="ARBA" id="ARBA00022603"/>
    </source>
</evidence>
<evidence type="ECO:0000256" key="6">
    <source>
        <dbReference type="ARBA" id="ARBA00023004"/>
    </source>
</evidence>